<name>A0ABU1SXH8_9HYPH</name>
<dbReference type="EMBL" id="JAVDUP010000009">
    <property type="protein sequence ID" value="MDR6903681.1"/>
    <property type="molecule type" value="Genomic_DNA"/>
</dbReference>
<sequence>MRKTDTPPELQFGHFLSICDDTGLFQHAVYSVPDRAHGYCVDDNARALLLSVALNEPGERLLPDALTSRFASFVQHAWNPEEKHFRNFIGFDACAFRM</sequence>
<keyword evidence="2" id="KW-1185">Reference proteome</keyword>
<organism evidence="1 2">
    <name type="scientific">Rhizobium miluonense</name>
    <dbReference type="NCBI Taxonomy" id="411945"/>
    <lineage>
        <taxon>Bacteria</taxon>
        <taxon>Pseudomonadati</taxon>
        <taxon>Pseudomonadota</taxon>
        <taxon>Alphaproteobacteria</taxon>
        <taxon>Hyphomicrobiales</taxon>
        <taxon>Rhizobiaceae</taxon>
        <taxon>Rhizobium/Agrobacterium group</taxon>
        <taxon>Rhizobium</taxon>
    </lineage>
</organism>
<evidence type="ECO:0000313" key="2">
    <source>
        <dbReference type="Proteomes" id="UP001250791"/>
    </source>
</evidence>
<reference evidence="1 2" key="1">
    <citation type="submission" date="2023-07" db="EMBL/GenBank/DDBJ databases">
        <title>Sorghum-associated microbial communities from plants grown in Nebraska, USA.</title>
        <authorList>
            <person name="Schachtman D."/>
        </authorList>
    </citation>
    <scope>NUCLEOTIDE SEQUENCE [LARGE SCALE GENOMIC DNA]</scope>
    <source>
        <strain evidence="1 2">3199</strain>
    </source>
</reference>
<comment type="caution">
    <text evidence="1">The sequence shown here is derived from an EMBL/GenBank/DDBJ whole genome shotgun (WGS) entry which is preliminary data.</text>
</comment>
<proteinExistence type="predicted"/>
<dbReference type="Proteomes" id="UP001250791">
    <property type="component" value="Unassembled WGS sequence"/>
</dbReference>
<protein>
    <submittedName>
        <fullName evidence="1">Uncharacterized protein</fullName>
    </submittedName>
</protein>
<accession>A0ABU1SXH8</accession>
<gene>
    <name evidence="1" type="ORF">J2W52_005314</name>
</gene>
<evidence type="ECO:0000313" key="1">
    <source>
        <dbReference type="EMBL" id="MDR6903681.1"/>
    </source>
</evidence>